<evidence type="ECO:0000256" key="12">
    <source>
        <dbReference type="ARBA" id="ARBA00023268"/>
    </source>
</evidence>
<dbReference type="Gene3D" id="3.90.550.10">
    <property type="entry name" value="Spore Coat Polysaccharide Biosynthesis Protein SpsA, Chain A"/>
    <property type="match status" value="1"/>
</dbReference>
<dbReference type="NCBIfam" id="TIGR01173">
    <property type="entry name" value="glmU"/>
    <property type="match status" value="1"/>
</dbReference>
<feature type="binding site" evidence="18">
    <location>
        <position position="336"/>
    </location>
    <ligand>
        <name>UDP-N-acetyl-alpha-D-glucosamine</name>
        <dbReference type="ChEBI" id="CHEBI:57705"/>
    </ligand>
</feature>
<dbReference type="InterPro" id="IPR005882">
    <property type="entry name" value="Bifunctional_GlmU"/>
</dbReference>
<organism evidence="20 21">
    <name type="scientific">Plantimonas leprariae</name>
    <dbReference type="NCBI Taxonomy" id="2615207"/>
    <lineage>
        <taxon>Bacteria</taxon>
        <taxon>Pseudomonadati</taxon>
        <taxon>Pseudomonadota</taxon>
        <taxon>Alphaproteobacteria</taxon>
        <taxon>Hyphomicrobiales</taxon>
        <taxon>Aurantimonadaceae</taxon>
        <taxon>Plantimonas</taxon>
    </lineage>
</organism>
<evidence type="ECO:0000256" key="11">
    <source>
        <dbReference type="ARBA" id="ARBA00022984"/>
    </source>
</evidence>
<feature type="binding site" evidence="18">
    <location>
        <position position="107"/>
    </location>
    <ligand>
        <name>Mg(2+)</name>
        <dbReference type="ChEBI" id="CHEBI:18420"/>
    </ligand>
</feature>
<dbReference type="InterPro" id="IPR025877">
    <property type="entry name" value="MobA-like_NTP_Trfase"/>
</dbReference>
<dbReference type="GO" id="GO:0000287">
    <property type="term" value="F:magnesium ion binding"/>
    <property type="evidence" value="ECO:0007669"/>
    <property type="project" value="UniProtKB-UniRule"/>
</dbReference>
<evidence type="ECO:0000256" key="1">
    <source>
        <dbReference type="ARBA" id="ARBA00004496"/>
    </source>
</evidence>
<feature type="binding site" evidence="18">
    <location>
        <position position="77"/>
    </location>
    <ligand>
        <name>UDP-N-acetyl-alpha-D-glucosamine</name>
        <dbReference type="ChEBI" id="CHEBI:57705"/>
    </ligand>
</feature>
<dbReference type="InterPro" id="IPR029044">
    <property type="entry name" value="Nucleotide-diphossugar_trans"/>
</dbReference>
<evidence type="ECO:0000256" key="18">
    <source>
        <dbReference type="HAMAP-Rule" id="MF_01631"/>
    </source>
</evidence>
<dbReference type="Pfam" id="PF12804">
    <property type="entry name" value="NTP_transf_3"/>
    <property type="match status" value="1"/>
</dbReference>
<dbReference type="EC" id="2.3.1.157" evidence="18"/>
<evidence type="ECO:0000256" key="16">
    <source>
        <dbReference type="ARBA" id="ARBA00048493"/>
    </source>
</evidence>
<keyword evidence="14 18" id="KW-0961">Cell wall biogenesis/degradation</keyword>
<feature type="binding site" evidence="18">
    <location>
        <position position="318"/>
    </location>
    <ligand>
        <name>UDP-N-acetyl-alpha-D-glucosamine</name>
        <dbReference type="ChEBI" id="CHEBI:57705"/>
    </ligand>
</feature>
<evidence type="ECO:0000256" key="7">
    <source>
        <dbReference type="ARBA" id="ARBA00022723"/>
    </source>
</evidence>
<dbReference type="SUPFAM" id="SSF53448">
    <property type="entry name" value="Nucleotide-diphospho-sugar transferases"/>
    <property type="match status" value="1"/>
</dbReference>
<keyword evidence="21" id="KW-1185">Reference proteome</keyword>
<dbReference type="CDD" id="cd03353">
    <property type="entry name" value="LbH_GlmU_C"/>
    <property type="match status" value="1"/>
</dbReference>
<dbReference type="GO" id="GO:0016020">
    <property type="term" value="C:membrane"/>
    <property type="evidence" value="ECO:0007669"/>
    <property type="project" value="GOC"/>
</dbReference>
<evidence type="ECO:0000256" key="9">
    <source>
        <dbReference type="ARBA" id="ARBA00022842"/>
    </source>
</evidence>
<feature type="binding site" evidence="18">
    <location>
        <begin position="371"/>
        <end position="372"/>
    </location>
    <ligand>
        <name>acetyl-CoA</name>
        <dbReference type="ChEBI" id="CHEBI:57288"/>
    </ligand>
</feature>
<protein>
    <recommendedName>
        <fullName evidence="18">Bifunctional protein GlmU</fullName>
    </recommendedName>
    <domain>
        <recommendedName>
            <fullName evidence="18">UDP-N-acetylglucosamine pyrophosphorylase</fullName>
            <ecNumber evidence="18">2.7.7.23</ecNumber>
        </recommendedName>
        <alternativeName>
            <fullName evidence="18">N-acetylglucosamine-1-phosphate uridyltransferase</fullName>
        </alternativeName>
    </domain>
    <domain>
        <recommendedName>
            <fullName evidence="18">Glucosamine-1-phosphate N-acetyltransferase</fullName>
            <ecNumber evidence="18">2.3.1.157</ecNumber>
        </recommendedName>
    </domain>
</protein>
<feature type="domain" description="MobA-like NTP transferase" evidence="19">
    <location>
        <begin position="8"/>
        <end position="140"/>
    </location>
</feature>
<feature type="region of interest" description="Pyrophosphorylase" evidence="18">
    <location>
        <begin position="1"/>
        <end position="231"/>
    </location>
</feature>
<feature type="binding site" evidence="18">
    <location>
        <position position="390"/>
    </location>
    <ligand>
        <name>acetyl-CoA</name>
        <dbReference type="ChEBI" id="CHEBI:57288"/>
    </ligand>
</feature>
<keyword evidence="12 18" id="KW-0511">Multifunctional enzyme</keyword>
<dbReference type="GO" id="GO:0006048">
    <property type="term" value="P:UDP-N-acetylglucosamine biosynthetic process"/>
    <property type="evidence" value="ECO:0007669"/>
    <property type="project" value="UniProtKB-UniPathway"/>
</dbReference>
<comment type="subcellular location">
    <subcellularLocation>
        <location evidence="1 18">Cytoplasm</location>
    </subcellularLocation>
</comment>
<gene>
    <name evidence="18 20" type="primary">glmU</name>
    <name evidence="20" type="ORF">F6X38_02605</name>
</gene>
<comment type="caution">
    <text evidence="18">Lacks conserved residue(s) required for the propagation of feature annotation.</text>
</comment>
<comment type="pathway">
    <text evidence="18">Bacterial outer membrane biogenesis; LPS lipid A biosynthesis.</text>
</comment>
<feature type="region of interest" description="Linker" evidence="18">
    <location>
        <begin position="232"/>
        <end position="252"/>
    </location>
</feature>
<dbReference type="GO" id="GO:0008360">
    <property type="term" value="P:regulation of cell shape"/>
    <property type="evidence" value="ECO:0007669"/>
    <property type="project" value="UniProtKB-KW"/>
</dbReference>
<keyword evidence="4 18" id="KW-0963">Cytoplasm</keyword>
<dbReference type="GO" id="GO:0009252">
    <property type="term" value="P:peptidoglycan biosynthetic process"/>
    <property type="evidence" value="ECO:0007669"/>
    <property type="project" value="UniProtKB-UniRule"/>
</dbReference>
<feature type="binding site" evidence="18">
    <location>
        <position position="229"/>
    </location>
    <ligand>
        <name>UDP-N-acetyl-alpha-D-glucosamine</name>
        <dbReference type="ChEBI" id="CHEBI:57705"/>
    </ligand>
</feature>
<evidence type="ECO:0000256" key="6">
    <source>
        <dbReference type="ARBA" id="ARBA00022695"/>
    </source>
</evidence>
<dbReference type="GO" id="GO:0000902">
    <property type="term" value="P:cell morphogenesis"/>
    <property type="evidence" value="ECO:0007669"/>
    <property type="project" value="UniProtKB-UniRule"/>
</dbReference>
<feature type="binding site" evidence="18">
    <location>
        <position position="143"/>
    </location>
    <ligand>
        <name>UDP-N-acetyl-alpha-D-glucosamine</name>
        <dbReference type="ChEBI" id="CHEBI:57705"/>
    </ligand>
</feature>
<keyword evidence="6 18" id="KW-0548">Nucleotidyltransferase</keyword>
<dbReference type="CDD" id="cd02540">
    <property type="entry name" value="GT2_GlmU_N_bac"/>
    <property type="match status" value="1"/>
</dbReference>
<dbReference type="PROSITE" id="PS00101">
    <property type="entry name" value="HEXAPEP_TRANSFERASES"/>
    <property type="match status" value="1"/>
</dbReference>
<sequence length="453" mass="47115">MSRTCLSVILAAGEGTRMRSTRAKVLHEIAGLPMVAHAARVAEAAGSTAVAVVTGRDADAVEGVVRQAMPAAETFVQAERLGTAHAVLAAREAITRGFDDVLVQFGDTPLVLPETLMRARAVLAEGAEVCVVGFRTAEPTGYGRLIEKDGAVVAIREEKDASAAERAITFCNGGIMAIRGASALALLDAVGNRNAKGEYYLTDVVEIACARGATVRAIEAGADEVLGVNTRVELAAVEGIWQERRRRAAMLGGATLMAPETVFFAHDTQLGLDVIVEPNVVFGPGVAVADGATIHAFSHLEGARLASGATIGPYARLRPGTEIAERAKVGNFVETKNARIERGAKVNHLTYIGDARVGADANIGAGTITCNYDGANKWFTDIGANVFVGSNSSLVAPLAIGDGAYIGSGSVVTQDVPAEALAIGRSRQVNKDGYGSRLRERAAAIKASKNAKN</sequence>
<feature type="binding site" evidence="18">
    <location>
        <begin position="10"/>
        <end position="13"/>
    </location>
    <ligand>
        <name>UDP-N-acetyl-alpha-D-glucosamine</name>
        <dbReference type="ChEBI" id="CHEBI:57705"/>
    </ligand>
</feature>
<dbReference type="SUPFAM" id="SSF51161">
    <property type="entry name" value="Trimeric LpxA-like enzymes"/>
    <property type="match status" value="1"/>
</dbReference>
<feature type="binding site" evidence="18">
    <location>
        <begin position="82"/>
        <end position="83"/>
    </location>
    <ligand>
        <name>UDP-N-acetyl-alpha-D-glucosamine</name>
        <dbReference type="ChEBI" id="CHEBI:57705"/>
    </ligand>
</feature>
<evidence type="ECO:0000256" key="10">
    <source>
        <dbReference type="ARBA" id="ARBA00022960"/>
    </source>
</evidence>
<feature type="binding site" evidence="18">
    <location>
        <position position="172"/>
    </location>
    <ligand>
        <name>UDP-N-acetyl-alpha-D-glucosamine</name>
        <dbReference type="ChEBI" id="CHEBI:57705"/>
    </ligand>
</feature>
<comment type="similarity">
    <text evidence="3 18">In the N-terminal section; belongs to the N-acetylglucosamine-1-phosphate uridyltransferase family.</text>
</comment>
<dbReference type="PANTHER" id="PTHR43584:SF3">
    <property type="entry name" value="BIFUNCTIONAL PROTEIN GLMU"/>
    <property type="match status" value="1"/>
</dbReference>
<dbReference type="InterPro" id="IPR038009">
    <property type="entry name" value="GlmU_C_LbH"/>
</dbReference>
<comment type="pathway">
    <text evidence="18">Nucleotide-sugar biosynthesis; UDP-N-acetyl-alpha-D-glucosamine biosynthesis; UDP-N-acetyl-alpha-D-glucosamine from N-acetyl-alpha-D-glucosamine 1-phosphate: step 1/1.</text>
</comment>
<dbReference type="AlphaFoldDB" id="A0A7V7PRX2"/>
<comment type="function">
    <text evidence="17 18">Catalyzes the last two sequential reactions in the de novo biosynthetic pathway for UDP-N-acetylglucosamine (UDP-GlcNAc). The C-terminal domain catalyzes the transfer of acetyl group from acetyl coenzyme A to glucosamine-1-phosphate (GlcN-1-P) to produce N-acetylglucosamine-1-phosphate (GlcNAc-1-P), which is converted into UDP-GlcNAc by the transfer of uridine 5-monophosphate (from uridine 5-triphosphate), a reaction catalyzed by the N-terminal domain.</text>
</comment>
<dbReference type="UniPathway" id="UPA00973"/>
<keyword evidence="11 18" id="KW-0573">Peptidoglycan synthesis</keyword>
<feature type="binding site" evidence="18">
    <location>
        <position position="157"/>
    </location>
    <ligand>
        <name>UDP-N-acetyl-alpha-D-glucosamine</name>
        <dbReference type="ChEBI" id="CHEBI:57705"/>
    </ligand>
</feature>
<comment type="catalytic activity">
    <reaction evidence="16 18">
        <text>N-acetyl-alpha-D-glucosamine 1-phosphate + UTP + H(+) = UDP-N-acetyl-alpha-D-glucosamine + diphosphate</text>
        <dbReference type="Rhea" id="RHEA:13509"/>
        <dbReference type="ChEBI" id="CHEBI:15378"/>
        <dbReference type="ChEBI" id="CHEBI:33019"/>
        <dbReference type="ChEBI" id="CHEBI:46398"/>
        <dbReference type="ChEBI" id="CHEBI:57705"/>
        <dbReference type="ChEBI" id="CHEBI:57776"/>
        <dbReference type="EC" id="2.7.7.23"/>
    </reaction>
</comment>
<keyword evidence="9 18" id="KW-0460">Magnesium</keyword>
<evidence type="ECO:0000256" key="2">
    <source>
        <dbReference type="ARBA" id="ARBA00007707"/>
    </source>
</evidence>
<comment type="similarity">
    <text evidence="2 18">In the C-terminal section; belongs to the transferase hexapeptide repeat family.</text>
</comment>
<evidence type="ECO:0000256" key="3">
    <source>
        <dbReference type="ARBA" id="ARBA00007947"/>
    </source>
</evidence>
<feature type="binding site" evidence="18">
    <location>
        <position position="24"/>
    </location>
    <ligand>
        <name>UDP-N-acetyl-alpha-D-glucosamine</name>
        <dbReference type="ChEBI" id="CHEBI:57705"/>
    </ligand>
</feature>
<dbReference type="GO" id="GO:0071555">
    <property type="term" value="P:cell wall organization"/>
    <property type="evidence" value="ECO:0007669"/>
    <property type="project" value="UniProtKB-KW"/>
</dbReference>
<dbReference type="RefSeq" id="WP_150967997.1">
    <property type="nucleotide sequence ID" value="NZ_VZDO01000002.1"/>
</dbReference>
<dbReference type="InterPro" id="IPR050065">
    <property type="entry name" value="GlmU-like"/>
</dbReference>
<feature type="active site" description="Proton acceptor" evidence="18">
    <location>
        <position position="348"/>
    </location>
</feature>
<dbReference type="Pfam" id="PF00132">
    <property type="entry name" value="Hexapep"/>
    <property type="match status" value="1"/>
</dbReference>
<dbReference type="EC" id="2.7.7.23" evidence="18"/>
<dbReference type="InterPro" id="IPR001451">
    <property type="entry name" value="Hexapep"/>
</dbReference>
<dbReference type="EMBL" id="VZDO01000002">
    <property type="protein sequence ID" value="KAB0681736.1"/>
    <property type="molecule type" value="Genomic_DNA"/>
</dbReference>
<feature type="region of interest" description="N-acetyltransferase" evidence="18">
    <location>
        <begin position="253"/>
        <end position="453"/>
    </location>
</feature>
<evidence type="ECO:0000256" key="5">
    <source>
        <dbReference type="ARBA" id="ARBA00022679"/>
    </source>
</evidence>
<feature type="binding site" evidence="18">
    <location>
        <position position="365"/>
    </location>
    <ligand>
        <name>acetyl-CoA</name>
        <dbReference type="ChEBI" id="CHEBI:57288"/>
    </ligand>
</feature>
<keyword evidence="10 18" id="KW-0133">Cell shape</keyword>
<comment type="catalytic activity">
    <reaction evidence="15 18">
        <text>alpha-D-glucosamine 1-phosphate + acetyl-CoA = N-acetyl-alpha-D-glucosamine 1-phosphate + CoA + H(+)</text>
        <dbReference type="Rhea" id="RHEA:13725"/>
        <dbReference type="ChEBI" id="CHEBI:15378"/>
        <dbReference type="ChEBI" id="CHEBI:57287"/>
        <dbReference type="ChEBI" id="CHEBI:57288"/>
        <dbReference type="ChEBI" id="CHEBI:57776"/>
        <dbReference type="ChEBI" id="CHEBI:58516"/>
        <dbReference type="EC" id="2.3.1.157"/>
    </reaction>
</comment>
<feature type="binding site" evidence="18">
    <location>
        <position position="362"/>
    </location>
    <ligand>
        <name>UDP-N-acetyl-alpha-D-glucosamine</name>
        <dbReference type="ChEBI" id="CHEBI:57705"/>
    </ligand>
</feature>
<feature type="binding site" evidence="18">
    <location>
        <position position="351"/>
    </location>
    <ligand>
        <name>UDP-N-acetyl-alpha-D-glucosamine</name>
        <dbReference type="ChEBI" id="CHEBI:57705"/>
    </ligand>
</feature>
<feature type="binding site" evidence="18">
    <location>
        <position position="425"/>
    </location>
    <ligand>
        <name>acetyl-CoA</name>
        <dbReference type="ChEBI" id="CHEBI:57288"/>
    </ligand>
</feature>
<dbReference type="Gene3D" id="2.160.10.10">
    <property type="entry name" value="Hexapeptide repeat proteins"/>
    <property type="match status" value="1"/>
</dbReference>
<evidence type="ECO:0000259" key="19">
    <source>
        <dbReference type="Pfam" id="PF12804"/>
    </source>
</evidence>
<dbReference type="Proteomes" id="UP000432089">
    <property type="component" value="Unassembled WGS sequence"/>
</dbReference>
<accession>A0A7V7PRX2</accession>
<dbReference type="NCBIfam" id="NF010933">
    <property type="entry name" value="PRK14353.1"/>
    <property type="match status" value="1"/>
</dbReference>
<evidence type="ECO:0000256" key="14">
    <source>
        <dbReference type="ARBA" id="ARBA00023316"/>
    </source>
</evidence>
<evidence type="ECO:0000313" key="20">
    <source>
        <dbReference type="EMBL" id="KAB0681736.1"/>
    </source>
</evidence>
<feature type="binding site" evidence="18">
    <location>
        <position position="408"/>
    </location>
    <ligand>
        <name>acetyl-CoA</name>
        <dbReference type="ChEBI" id="CHEBI:57288"/>
    </ligand>
</feature>
<name>A0A7V7PRX2_9HYPH</name>
<evidence type="ECO:0000256" key="13">
    <source>
        <dbReference type="ARBA" id="ARBA00023315"/>
    </source>
</evidence>
<dbReference type="GO" id="GO:0009245">
    <property type="term" value="P:lipid A biosynthetic process"/>
    <property type="evidence" value="ECO:0007669"/>
    <property type="project" value="UniProtKB-UniRule"/>
</dbReference>
<evidence type="ECO:0000256" key="15">
    <source>
        <dbReference type="ARBA" id="ARBA00048247"/>
    </source>
</evidence>
<dbReference type="UniPathway" id="UPA00113">
    <property type="reaction ID" value="UER00532"/>
</dbReference>
<comment type="subunit">
    <text evidence="18">Homotrimer.</text>
</comment>
<comment type="pathway">
    <text evidence="18">Nucleotide-sugar biosynthesis; UDP-N-acetyl-alpha-D-glucosamine biosynthesis; N-acetyl-alpha-D-glucosamine 1-phosphate from alpha-D-glucosamine 6-phosphate (route II): step 2/2.</text>
</comment>
<dbReference type="GO" id="GO:0005737">
    <property type="term" value="C:cytoplasm"/>
    <property type="evidence" value="ECO:0007669"/>
    <property type="project" value="UniProtKB-SubCell"/>
</dbReference>
<evidence type="ECO:0000256" key="8">
    <source>
        <dbReference type="ARBA" id="ARBA00022737"/>
    </source>
</evidence>
<comment type="caution">
    <text evidence="20">The sequence shown here is derived from an EMBL/GenBank/DDBJ whole genome shotgun (WGS) entry which is preliminary data.</text>
</comment>
<comment type="cofactor">
    <cofactor evidence="18">
        <name>Mg(2+)</name>
        <dbReference type="ChEBI" id="CHEBI:18420"/>
    </cofactor>
    <text evidence="18">Binds 1 Mg(2+) ion per subunit.</text>
</comment>
<keyword evidence="13 18" id="KW-0012">Acyltransferase</keyword>
<keyword evidence="7 18" id="KW-0479">Metal-binding</keyword>
<proteinExistence type="inferred from homology"/>
<dbReference type="PANTHER" id="PTHR43584">
    <property type="entry name" value="NUCLEOTIDYL TRANSFERASE"/>
    <property type="match status" value="1"/>
</dbReference>
<keyword evidence="8 18" id="KW-0677">Repeat</keyword>
<reference evidence="20 21" key="1">
    <citation type="submission" date="2019-09" db="EMBL/GenBank/DDBJ databases">
        <title>YIM 132180 draft genome.</title>
        <authorList>
            <person name="Zhang K."/>
        </authorList>
    </citation>
    <scope>NUCLEOTIDE SEQUENCE [LARGE SCALE GENOMIC DNA]</scope>
    <source>
        <strain evidence="20 21">YIM 132180</strain>
    </source>
</reference>
<evidence type="ECO:0000313" key="21">
    <source>
        <dbReference type="Proteomes" id="UP000432089"/>
    </source>
</evidence>
<dbReference type="HAMAP" id="MF_01631">
    <property type="entry name" value="GlmU"/>
    <property type="match status" value="1"/>
</dbReference>
<keyword evidence="5 18" id="KW-0808">Transferase</keyword>
<dbReference type="InterPro" id="IPR018357">
    <property type="entry name" value="Hexapep_transf_CS"/>
</dbReference>
<feature type="binding site" evidence="18">
    <location>
        <position position="229"/>
    </location>
    <ligand>
        <name>Mg(2+)</name>
        <dbReference type="ChEBI" id="CHEBI:18420"/>
    </ligand>
</feature>
<evidence type="ECO:0000256" key="4">
    <source>
        <dbReference type="ARBA" id="ARBA00022490"/>
    </source>
</evidence>
<dbReference type="GO" id="GO:0003977">
    <property type="term" value="F:UDP-N-acetylglucosamine diphosphorylase activity"/>
    <property type="evidence" value="ECO:0007669"/>
    <property type="project" value="UniProtKB-UniRule"/>
</dbReference>
<dbReference type="InterPro" id="IPR011004">
    <property type="entry name" value="Trimer_LpxA-like_sf"/>
</dbReference>
<evidence type="ECO:0000256" key="17">
    <source>
        <dbReference type="ARBA" id="ARBA00049628"/>
    </source>
</evidence>
<dbReference type="GO" id="GO:0019134">
    <property type="term" value="F:glucosamine-1-phosphate N-acetyltransferase activity"/>
    <property type="evidence" value="ECO:0007669"/>
    <property type="project" value="UniProtKB-UniRule"/>
</dbReference>